<comment type="pathway">
    <text evidence="2">Cell wall biogenesis; lipoteichoic acid biosynthesis.</text>
</comment>
<proteinExistence type="predicted"/>
<dbReference type="RefSeq" id="WP_097149617.1">
    <property type="nucleotide sequence ID" value="NZ_OBQC01000007.1"/>
</dbReference>
<name>A0A285UF69_9BACL</name>
<protein>
    <submittedName>
        <fullName evidence="9">Phosphoglycerol transferase</fullName>
    </submittedName>
</protein>
<dbReference type="InterPro" id="IPR000917">
    <property type="entry name" value="Sulfatase_N"/>
</dbReference>
<dbReference type="InterPro" id="IPR017850">
    <property type="entry name" value="Alkaline_phosphatase_core_sf"/>
</dbReference>
<feature type="transmembrane region" description="Helical" evidence="7">
    <location>
        <begin position="108"/>
        <end position="128"/>
    </location>
</feature>
<dbReference type="Proteomes" id="UP000219252">
    <property type="component" value="Unassembled WGS sequence"/>
</dbReference>
<dbReference type="InterPro" id="IPR050448">
    <property type="entry name" value="OpgB/LTA_synthase_biosynth"/>
</dbReference>
<evidence type="ECO:0000313" key="9">
    <source>
        <dbReference type="EMBL" id="SOC40038.1"/>
    </source>
</evidence>
<evidence type="ECO:0000256" key="4">
    <source>
        <dbReference type="ARBA" id="ARBA00022692"/>
    </source>
</evidence>
<evidence type="ECO:0000256" key="2">
    <source>
        <dbReference type="ARBA" id="ARBA00004936"/>
    </source>
</evidence>
<dbReference type="CDD" id="cd16015">
    <property type="entry name" value="LTA_synthase"/>
    <property type="match status" value="1"/>
</dbReference>
<dbReference type="PANTHER" id="PTHR47371:SF3">
    <property type="entry name" value="PHOSPHOGLYCEROL TRANSFERASE I"/>
    <property type="match status" value="1"/>
</dbReference>
<evidence type="ECO:0000313" key="10">
    <source>
        <dbReference type="Proteomes" id="UP000219252"/>
    </source>
</evidence>
<keyword evidence="5 7" id="KW-1133">Transmembrane helix</keyword>
<dbReference type="Pfam" id="PF00884">
    <property type="entry name" value="Sulfatase"/>
    <property type="match status" value="1"/>
</dbReference>
<evidence type="ECO:0000256" key="5">
    <source>
        <dbReference type="ARBA" id="ARBA00022989"/>
    </source>
</evidence>
<keyword evidence="3" id="KW-1003">Cell membrane</keyword>
<keyword evidence="9" id="KW-0808">Transferase</keyword>
<dbReference type="OrthoDB" id="9760224at2"/>
<keyword evidence="10" id="KW-1185">Reference proteome</keyword>
<dbReference type="GO" id="GO:0016740">
    <property type="term" value="F:transferase activity"/>
    <property type="evidence" value="ECO:0007669"/>
    <property type="project" value="UniProtKB-KW"/>
</dbReference>
<keyword evidence="6 7" id="KW-0472">Membrane</keyword>
<evidence type="ECO:0000256" key="1">
    <source>
        <dbReference type="ARBA" id="ARBA00004651"/>
    </source>
</evidence>
<evidence type="ECO:0000256" key="7">
    <source>
        <dbReference type="SAM" id="Phobius"/>
    </source>
</evidence>
<dbReference type="EMBL" id="OBQC01000007">
    <property type="protein sequence ID" value="SOC40038.1"/>
    <property type="molecule type" value="Genomic_DNA"/>
</dbReference>
<sequence length="511" mass="59264">MKFGKLMMYLVIVFILLLASLILTTSKYINEKYVIDEILYYLTNDFGGLSKGLIGYWVGDNIFSFIIICTLVFLPFFFSHYRSKTYTLRLRKKKFKVTLFPQTNKFRIGYSIFTLMLTLVISFFLLGIDQFIKRTYENSTFIEEHYVDGREVAIQFPEEKRNLVLIYLESMENALVNERNGGGWSYTVIPELERLARDNINFSHSDQIGGAYPISNTVWTIAAMVATSSGLPLKIPIERNSYTTSENFLKGAYTLGDVLKKEGYNQKLMVGSDAQFGGRTNYFTNHGDYEIFDYNTAIEEGKMTEDDKVWWGFDDTHLFTWAKDEILELAAEREPFNFTLLTVNTHFPDGYLEEIAEQKFGTQYENVYAHSSKQVNEFIQWMKQQEFYSNTTVVVIGDHLSMQDPAYYEGKLNPKYQRTIYNAFLNTPVTPTKTNYRLFTSLDMYPTILASIGAQIEGERLGLGTNLFSNRRTLIEEYGLEYVDLELSRNSHFYNQVILDGDYFDLIKQAK</sequence>
<feature type="transmembrane region" description="Helical" evidence="7">
    <location>
        <begin position="6"/>
        <end position="26"/>
    </location>
</feature>
<feature type="transmembrane region" description="Helical" evidence="7">
    <location>
        <begin position="62"/>
        <end position="81"/>
    </location>
</feature>
<evidence type="ECO:0000256" key="6">
    <source>
        <dbReference type="ARBA" id="ARBA00023136"/>
    </source>
</evidence>
<feature type="domain" description="Sulfatase N-terminal" evidence="8">
    <location>
        <begin position="161"/>
        <end position="452"/>
    </location>
</feature>
<accession>A0A285UF69</accession>
<evidence type="ECO:0000256" key="3">
    <source>
        <dbReference type="ARBA" id="ARBA00022475"/>
    </source>
</evidence>
<reference evidence="10" key="1">
    <citation type="submission" date="2017-08" db="EMBL/GenBank/DDBJ databases">
        <authorList>
            <person name="Varghese N."/>
            <person name="Submissions S."/>
        </authorList>
    </citation>
    <scope>NUCLEOTIDE SEQUENCE [LARGE SCALE GENOMIC DNA]</scope>
    <source>
        <strain evidence="10">JC23</strain>
    </source>
</reference>
<dbReference type="Gene3D" id="3.40.720.10">
    <property type="entry name" value="Alkaline Phosphatase, subunit A"/>
    <property type="match status" value="1"/>
</dbReference>
<organism evidence="9 10">
    <name type="scientific">Ureibacillus acetophenoni</name>
    <dbReference type="NCBI Taxonomy" id="614649"/>
    <lineage>
        <taxon>Bacteria</taxon>
        <taxon>Bacillati</taxon>
        <taxon>Bacillota</taxon>
        <taxon>Bacilli</taxon>
        <taxon>Bacillales</taxon>
        <taxon>Caryophanaceae</taxon>
        <taxon>Ureibacillus</taxon>
    </lineage>
</organism>
<gene>
    <name evidence="9" type="ORF">SAMN05877842_10715</name>
</gene>
<dbReference type="PANTHER" id="PTHR47371">
    <property type="entry name" value="LIPOTEICHOIC ACID SYNTHASE"/>
    <property type="match status" value="1"/>
</dbReference>
<dbReference type="SUPFAM" id="SSF53649">
    <property type="entry name" value="Alkaline phosphatase-like"/>
    <property type="match status" value="1"/>
</dbReference>
<dbReference type="GO" id="GO:0005886">
    <property type="term" value="C:plasma membrane"/>
    <property type="evidence" value="ECO:0007669"/>
    <property type="project" value="UniProtKB-SubCell"/>
</dbReference>
<keyword evidence="4 7" id="KW-0812">Transmembrane</keyword>
<dbReference type="AlphaFoldDB" id="A0A285UF69"/>
<evidence type="ECO:0000259" key="8">
    <source>
        <dbReference type="Pfam" id="PF00884"/>
    </source>
</evidence>
<comment type="subcellular location">
    <subcellularLocation>
        <location evidence="1">Cell membrane</location>
        <topology evidence="1">Multi-pass membrane protein</topology>
    </subcellularLocation>
</comment>